<reference evidence="2 3" key="1">
    <citation type="journal article" date="2015" name="Nature">
        <title>rRNA introns, odd ribosomes, and small enigmatic genomes across a large radiation of phyla.</title>
        <authorList>
            <person name="Brown C.T."/>
            <person name="Hug L.A."/>
            <person name="Thomas B.C."/>
            <person name="Sharon I."/>
            <person name="Castelle C.J."/>
            <person name="Singh A."/>
            <person name="Wilkins M.J."/>
            <person name="Williams K.H."/>
            <person name="Banfield J.F."/>
        </authorList>
    </citation>
    <scope>NUCLEOTIDE SEQUENCE [LARGE SCALE GENOMIC DNA]</scope>
</reference>
<feature type="transmembrane region" description="Helical" evidence="1">
    <location>
        <begin position="7"/>
        <end position="28"/>
    </location>
</feature>
<evidence type="ECO:0000256" key="1">
    <source>
        <dbReference type="SAM" id="Phobius"/>
    </source>
</evidence>
<gene>
    <name evidence="2" type="ORF">UU50_C0010G0016</name>
</gene>
<name>A0A0G0VHM4_9BACT</name>
<organism evidence="2 3">
    <name type="scientific">Candidatus Uhrbacteria bacterium GW2011_GWC1_41_20</name>
    <dbReference type="NCBI Taxonomy" id="1618983"/>
    <lineage>
        <taxon>Bacteria</taxon>
        <taxon>Candidatus Uhriibacteriota</taxon>
    </lineage>
</organism>
<keyword evidence="1" id="KW-1133">Transmembrane helix</keyword>
<sequence>MKNSYKSFVVFGGFIVLVCLIFIGIIYFSSYKNIDQQTDIQIVPEATSAVLYLTTMTHLEDAWESVATNEDYFNSVAGQVRYGMGIAEKYNAILTIETGLPFAEGCVNFNDNVIGEVLERGHGVGVHPDLPAERVLSTKLAIDYIKKRVDAVKKLVDTDIIGCSGVGGKSDWYTASLQAGCSFVDGTVAFAYLSMPMSARPEGYTDEAILDGLFHRPVPLGDERFYPFWINSCEDLVPDEDGDLLLGSGETFSLAMYAEVGDRNGIQPECGKDCPLTMEDVDAFVKEITDFADSRDTTRIAKFNVYFPANLFVSENKNVLEAFFKEAQKLQDSGVLRWASQADIYKAMIAVR</sequence>
<dbReference type="EMBL" id="LCAW01000010">
    <property type="protein sequence ID" value="KKR99121.1"/>
    <property type="molecule type" value="Genomic_DNA"/>
</dbReference>
<evidence type="ECO:0000313" key="2">
    <source>
        <dbReference type="EMBL" id="KKR99121.1"/>
    </source>
</evidence>
<accession>A0A0G0VHM4</accession>
<evidence type="ECO:0000313" key="3">
    <source>
        <dbReference type="Proteomes" id="UP000033930"/>
    </source>
</evidence>
<proteinExistence type="predicted"/>
<dbReference type="AlphaFoldDB" id="A0A0G0VHM4"/>
<dbReference type="Proteomes" id="UP000033930">
    <property type="component" value="Unassembled WGS sequence"/>
</dbReference>
<keyword evidence="1" id="KW-0472">Membrane</keyword>
<comment type="caution">
    <text evidence="2">The sequence shown here is derived from an EMBL/GenBank/DDBJ whole genome shotgun (WGS) entry which is preliminary data.</text>
</comment>
<keyword evidence="1" id="KW-0812">Transmembrane</keyword>
<protein>
    <submittedName>
        <fullName evidence="2">Uncharacterized protein</fullName>
    </submittedName>
</protein>